<reference evidence="2" key="1">
    <citation type="submission" date="2020-09" db="EMBL/GenBank/DDBJ databases">
        <title>Genome-Enabled Discovery of Anthraquinone Biosynthesis in Senna tora.</title>
        <authorList>
            <person name="Kang S.-H."/>
            <person name="Pandey R.P."/>
            <person name="Lee C.-M."/>
            <person name="Sim J.-S."/>
            <person name="Jeong J.-T."/>
            <person name="Choi B.-S."/>
            <person name="Jung M."/>
            <person name="Ginzburg D."/>
            <person name="Zhao K."/>
            <person name="Won S.Y."/>
            <person name="Oh T.-J."/>
            <person name="Yu Y."/>
            <person name="Kim N.-H."/>
            <person name="Lee O.R."/>
            <person name="Lee T.-H."/>
            <person name="Bashyal P."/>
            <person name="Kim T.-S."/>
            <person name="Lee W.-H."/>
            <person name="Kawkins C."/>
            <person name="Kim C.-K."/>
            <person name="Kim J.S."/>
            <person name="Ahn B.O."/>
            <person name="Rhee S.Y."/>
            <person name="Sohng J.K."/>
        </authorList>
    </citation>
    <scope>NUCLEOTIDE SEQUENCE</scope>
    <source>
        <tissue evidence="2">Leaf</tissue>
    </source>
</reference>
<dbReference type="EMBL" id="JAAIUW010000011">
    <property type="protein sequence ID" value="KAF7810458.1"/>
    <property type="molecule type" value="Genomic_DNA"/>
</dbReference>
<sequence>MLLHPASSPLSSFFTSIAKVYFFTIIRTASSDSASSPPPSFFTSVIGMCFFTIIRSASSCLGDDSDSRRRKSVDCGRSSRGHTTRGGGHSRTPRIDDLHIVVPSPHMVAPSPPTFVPSPPIIAPSPTAPYPPIMPSPTYCVVLTFFYSF</sequence>
<comment type="caution">
    <text evidence="2">The sequence shown here is derived from an EMBL/GenBank/DDBJ whole genome shotgun (WGS) entry which is preliminary data.</text>
</comment>
<evidence type="ECO:0000313" key="3">
    <source>
        <dbReference type="Proteomes" id="UP000634136"/>
    </source>
</evidence>
<keyword evidence="3" id="KW-1185">Reference proteome</keyword>
<evidence type="ECO:0000256" key="1">
    <source>
        <dbReference type="SAM" id="MobiDB-lite"/>
    </source>
</evidence>
<proteinExistence type="predicted"/>
<accession>A0A834STZ3</accession>
<name>A0A834STZ3_9FABA</name>
<feature type="region of interest" description="Disordered" evidence="1">
    <location>
        <begin position="60"/>
        <end position="94"/>
    </location>
</feature>
<dbReference type="AlphaFoldDB" id="A0A834STZ3"/>
<protein>
    <submittedName>
        <fullName evidence="2">Uncharacterized protein</fullName>
    </submittedName>
</protein>
<dbReference type="Proteomes" id="UP000634136">
    <property type="component" value="Unassembled WGS sequence"/>
</dbReference>
<evidence type="ECO:0000313" key="2">
    <source>
        <dbReference type="EMBL" id="KAF7810458.1"/>
    </source>
</evidence>
<organism evidence="2 3">
    <name type="scientific">Senna tora</name>
    <dbReference type="NCBI Taxonomy" id="362788"/>
    <lineage>
        <taxon>Eukaryota</taxon>
        <taxon>Viridiplantae</taxon>
        <taxon>Streptophyta</taxon>
        <taxon>Embryophyta</taxon>
        <taxon>Tracheophyta</taxon>
        <taxon>Spermatophyta</taxon>
        <taxon>Magnoliopsida</taxon>
        <taxon>eudicotyledons</taxon>
        <taxon>Gunneridae</taxon>
        <taxon>Pentapetalae</taxon>
        <taxon>rosids</taxon>
        <taxon>fabids</taxon>
        <taxon>Fabales</taxon>
        <taxon>Fabaceae</taxon>
        <taxon>Caesalpinioideae</taxon>
        <taxon>Cassia clade</taxon>
        <taxon>Senna</taxon>
    </lineage>
</organism>
<gene>
    <name evidence="2" type="ORF">G2W53_037201</name>
</gene>